<keyword evidence="3 9" id="KW-0489">Methyltransferase</keyword>
<feature type="binding site" evidence="9">
    <location>
        <position position="139"/>
    </location>
    <ligand>
        <name>S-adenosyl-L-methionine</name>
        <dbReference type="ChEBI" id="CHEBI:59789"/>
    </ligand>
</feature>
<gene>
    <name evidence="9 11" type="primary">trmB</name>
    <name evidence="11" type="ORF">DIU77_012550</name>
</gene>
<dbReference type="EMBL" id="QGUI02000161">
    <property type="protein sequence ID" value="MFO7193065.1"/>
    <property type="molecule type" value="Genomic_DNA"/>
</dbReference>
<reference evidence="11 12" key="1">
    <citation type="journal article" date="2021" name="BMC Genomics">
        <title>Genome-resolved metagenome and metatranscriptome analyses of thermophilic composting reveal key bacterial players and their metabolic interactions.</title>
        <authorList>
            <person name="Braga L.P.P."/>
            <person name="Pereira R.V."/>
            <person name="Martins L.F."/>
            <person name="Moura L.M.S."/>
            <person name="Sanchez F.B."/>
            <person name="Patane J.S.L."/>
            <person name="da Silva A.M."/>
            <person name="Setubal J.C."/>
        </authorList>
    </citation>
    <scope>NUCLEOTIDE SEQUENCE [LARGE SCALE GENOMIC DNA]</scope>
    <source>
        <strain evidence="11">ZC4RG45</strain>
    </source>
</reference>
<name>A0ABD6FIE9_9PSEU</name>
<dbReference type="Pfam" id="PF02390">
    <property type="entry name" value="Methyltransf_4"/>
    <property type="match status" value="1"/>
</dbReference>
<dbReference type="SUPFAM" id="SSF53335">
    <property type="entry name" value="S-adenosyl-L-methionine-dependent methyltransferases"/>
    <property type="match status" value="1"/>
</dbReference>
<keyword evidence="4 9" id="KW-0808">Transferase</keyword>
<dbReference type="PROSITE" id="PS51625">
    <property type="entry name" value="SAM_MT_TRMB"/>
    <property type="match status" value="1"/>
</dbReference>
<evidence type="ECO:0000256" key="7">
    <source>
        <dbReference type="ARBA" id="ARBA00060552"/>
    </source>
</evidence>
<protein>
    <recommendedName>
        <fullName evidence="9">tRNA (guanine-N(7)-)-methyltransferase</fullName>
        <ecNumber evidence="9">2.1.1.33</ecNumber>
    </recommendedName>
    <alternativeName>
        <fullName evidence="9">tRNA (guanine(46)-N(7))-methyltransferase</fullName>
    </alternativeName>
    <alternativeName>
        <fullName evidence="9">tRNA(m7G46)-methyltransferase</fullName>
    </alternativeName>
</protein>
<comment type="caution">
    <text evidence="9">Lacks conserved residue(s) required for the propagation of feature annotation.</text>
</comment>
<organism evidence="11 12">
    <name type="scientific">Thermocrispum agreste</name>
    <dbReference type="NCBI Taxonomy" id="37925"/>
    <lineage>
        <taxon>Bacteria</taxon>
        <taxon>Bacillati</taxon>
        <taxon>Actinomycetota</taxon>
        <taxon>Actinomycetes</taxon>
        <taxon>Pseudonocardiales</taxon>
        <taxon>Pseudonocardiaceae</taxon>
        <taxon>Thermocrispum</taxon>
    </lineage>
</organism>
<evidence type="ECO:0000256" key="8">
    <source>
        <dbReference type="ARBA" id="ARBA00060767"/>
    </source>
</evidence>
<dbReference type="EC" id="2.1.1.33" evidence="9"/>
<dbReference type="AlphaFoldDB" id="A0ABD6FIE9"/>
<dbReference type="FunFam" id="3.40.50.150:FF:000035">
    <property type="entry name" value="tRNA (guanine-N(7)-)-methyltransferase"/>
    <property type="match status" value="1"/>
</dbReference>
<accession>A0ABD6FIE9</accession>
<keyword evidence="5 9" id="KW-0949">S-adenosyl-L-methionine</keyword>
<comment type="function">
    <text evidence="2 9">Catalyzes the formation of N(7)-methylguanine at position 46 (m7G46) in tRNA.</text>
</comment>
<sequence length="272" mass="30211">MGSEQQPRMRSVVSYVRRGGRMTVGQQRAWDERWPFYGRSVHDLPEGPLDFAAWFGREAPVMLEIGSGMGETTAQLAHAAPELNYVAVEVYEAGLGQLMLRADRLALTNLRLIHGDAVELLKHHIAPGSLHGVRIFYPDPWPKKRHHKRRLIQPPFVRLVAERLVPGGTLHLATDWENYAEQMLEVCSNEPLLRNRYPGEGWAPRPEWRPVTKFEARAEREGRVSRDLIFERVAEASDDDGPAGGERAGTEGGGLPAGDGGAAADVRAEASN</sequence>
<evidence type="ECO:0000313" key="11">
    <source>
        <dbReference type="EMBL" id="MFO7193065.1"/>
    </source>
</evidence>
<feature type="compositionally biased region" description="Low complexity" evidence="10">
    <location>
        <begin position="262"/>
        <end position="272"/>
    </location>
</feature>
<feature type="binding site" evidence="9">
    <location>
        <position position="116"/>
    </location>
    <ligand>
        <name>S-adenosyl-L-methionine</name>
        <dbReference type="ChEBI" id="CHEBI:59789"/>
    </ligand>
</feature>
<evidence type="ECO:0000256" key="9">
    <source>
        <dbReference type="HAMAP-Rule" id="MF_01057"/>
    </source>
</evidence>
<feature type="binding site" evidence="9">
    <location>
        <position position="64"/>
    </location>
    <ligand>
        <name>S-adenosyl-L-methionine</name>
        <dbReference type="ChEBI" id="CHEBI:59789"/>
    </ligand>
</feature>
<feature type="region of interest" description="Disordered" evidence="10">
    <location>
        <begin position="231"/>
        <end position="272"/>
    </location>
</feature>
<proteinExistence type="inferred from homology"/>
<dbReference type="PANTHER" id="PTHR23417">
    <property type="entry name" value="3-DEOXY-D-MANNO-OCTULOSONIC-ACID TRANSFERASE/TRNA GUANINE-N 7 - -METHYLTRANSFERASE"/>
    <property type="match status" value="1"/>
</dbReference>
<evidence type="ECO:0000256" key="6">
    <source>
        <dbReference type="ARBA" id="ARBA00022694"/>
    </source>
</evidence>
<dbReference type="InterPro" id="IPR003358">
    <property type="entry name" value="tRNA_(Gua-N-7)_MeTrfase_Trmb"/>
</dbReference>
<feature type="compositionally biased region" description="Gly residues" evidence="10">
    <location>
        <begin position="242"/>
        <end position="261"/>
    </location>
</feature>
<evidence type="ECO:0000256" key="2">
    <source>
        <dbReference type="ARBA" id="ARBA00003015"/>
    </source>
</evidence>
<dbReference type="HAMAP" id="MF_01057">
    <property type="entry name" value="tRNA_methyltr_TrmB"/>
    <property type="match status" value="1"/>
</dbReference>
<dbReference type="NCBIfam" id="TIGR00091">
    <property type="entry name" value="tRNA (guanosine(46)-N7)-methyltransferase TrmB"/>
    <property type="match status" value="1"/>
</dbReference>
<feature type="binding site" evidence="9">
    <location>
        <position position="143"/>
    </location>
    <ligand>
        <name>substrate</name>
    </ligand>
</feature>
<dbReference type="InterPro" id="IPR055361">
    <property type="entry name" value="tRNA_methyltr_TrmB_bact"/>
</dbReference>
<dbReference type="Gene3D" id="3.40.50.150">
    <property type="entry name" value="Vaccinia Virus protein VP39"/>
    <property type="match status" value="1"/>
</dbReference>
<evidence type="ECO:0000256" key="5">
    <source>
        <dbReference type="ARBA" id="ARBA00022691"/>
    </source>
</evidence>
<dbReference type="Proteomes" id="UP000249324">
    <property type="component" value="Unassembled WGS sequence"/>
</dbReference>
<evidence type="ECO:0000256" key="4">
    <source>
        <dbReference type="ARBA" id="ARBA00022679"/>
    </source>
</evidence>
<comment type="similarity">
    <text evidence="8 9">Belongs to the class I-like SAM-binding methyltransferase superfamily. TrmB family.</text>
</comment>
<comment type="catalytic activity">
    <reaction evidence="1 9">
        <text>guanosine(46) in tRNA + S-adenosyl-L-methionine = N(7)-methylguanosine(46) in tRNA + S-adenosyl-L-homocysteine</text>
        <dbReference type="Rhea" id="RHEA:42708"/>
        <dbReference type="Rhea" id="RHEA-COMP:10188"/>
        <dbReference type="Rhea" id="RHEA-COMP:10189"/>
        <dbReference type="ChEBI" id="CHEBI:57856"/>
        <dbReference type="ChEBI" id="CHEBI:59789"/>
        <dbReference type="ChEBI" id="CHEBI:74269"/>
        <dbReference type="ChEBI" id="CHEBI:74480"/>
        <dbReference type="EC" id="2.1.1.33"/>
    </reaction>
</comment>
<dbReference type="PANTHER" id="PTHR23417:SF14">
    <property type="entry name" value="PENTACOTRIPEPTIDE-REPEAT REGION OF PRORP DOMAIN-CONTAINING PROTEIN"/>
    <property type="match status" value="1"/>
</dbReference>
<evidence type="ECO:0000256" key="3">
    <source>
        <dbReference type="ARBA" id="ARBA00022603"/>
    </source>
</evidence>
<dbReference type="CDD" id="cd02440">
    <property type="entry name" value="AdoMet_MTases"/>
    <property type="match status" value="1"/>
</dbReference>
<evidence type="ECO:0000256" key="10">
    <source>
        <dbReference type="SAM" id="MobiDB-lite"/>
    </source>
</evidence>
<comment type="pathway">
    <text evidence="7 9">tRNA modification; N(7)-methylguanine-tRNA biosynthesis.</text>
</comment>
<dbReference type="GO" id="GO:0008176">
    <property type="term" value="F:tRNA (guanine(46)-N7)-methyltransferase activity"/>
    <property type="evidence" value="ECO:0007669"/>
    <property type="project" value="UniProtKB-UniRule"/>
</dbReference>
<feature type="binding site" evidence="9">
    <location>
        <begin position="212"/>
        <end position="215"/>
    </location>
    <ligand>
        <name>substrate</name>
    </ligand>
</feature>
<comment type="caution">
    <text evidence="11">The sequence shown here is derived from an EMBL/GenBank/DDBJ whole genome shotgun (WGS) entry which is preliminary data.</text>
</comment>
<keyword evidence="6 9" id="KW-0819">tRNA processing</keyword>
<dbReference type="InterPro" id="IPR029063">
    <property type="entry name" value="SAM-dependent_MTases_sf"/>
</dbReference>
<evidence type="ECO:0000256" key="1">
    <source>
        <dbReference type="ARBA" id="ARBA00000142"/>
    </source>
</evidence>
<feature type="binding site" evidence="9">
    <location>
        <position position="175"/>
    </location>
    <ligand>
        <name>substrate</name>
    </ligand>
</feature>
<feature type="binding site" evidence="9">
    <location>
        <position position="89"/>
    </location>
    <ligand>
        <name>S-adenosyl-L-methionine</name>
        <dbReference type="ChEBI" id="CHEBI:59789"/>
    </ligand>
</feature>
<evidence type="ECO:0000313" key="12">
    <source>
        <dbReference type="Proteomes" id="UP000249324"/>
    </source>
</evidence>